<evidence type="ECO:0000313" key="2">
    <source>
        <dbReference type="Proteomes" id="UP000262621"/>
    </source>
</evidence>
<sequence length="83" mass="9122">MLLDADDHCPADLGPRLLGRAQAARANTKVGVVLPKVDQAPLAAKFDLHAARANSSSFDKLWREVQNLLLIEWHTVQVSRPPT</sequence>
<reference evidence="1 2" key="1">
    <citation type="submission" date="2018-08" db="EMBL/GenBank/DDBJ databases">
        <title>Verrucosispora craniellae sp. nov., isolated from a marine sponge in the South China Sea.</title>
        <authorList>
            <person name="Li L."/>
            <person name="Lin H.W."/>
        </authorList>
    </citation>
    <scope>NUCLEOTIDE SEQUENCE [LARGE SCALE GENOMIC DNA]</scope>
    <source>
        <strain evidence="1 2">LHW63014</strain>
    </source>
</reference>
<dbReference type="EMBL" id="QVFU01000002">
    <property type="protein sequence ID" value="RFS47636.1"/>
    <property type="molecule type" value="Genomic_DNA"/>
</dbReference>
<accession>A0A372G4E4</accession>
<proteinExistence type="predicted"/>
<gene>
    <name evidence="1" type="ORF">D0Q02_03450</name>
</gene>
<comment type="caution">
    <text evidence="1">The sequence shown here is derived from an EMBL/GenBank/DDBJ whole genome shotgun (WGS) entry which is preliminary data.</text>
</comment>
<dbReference type="AlphaFoldDB" id="A0A372G4E4"/>
<organism evidence="1 2">
    <name type="scientific">Micromonospora craniellae</name>
    <dbReference type="NCBI Taxonomy" id="2294034"/>
    <lineage>
        <taxon>Bacteria</taxon>
        <taxon>Bacillati</taxon>
        <taxon>Actinomycetota</taxon>
        <taxon>Actinomycetes</taxon>
        <taxon>Micromonosporales</taxon>
        <taxon>Micromonosporaceae</taxon>
        <taxon>Micromonospora</taxon>
    </lineage>
</organism>
<evidence type="ECO:0000313" key="1">
    <source>
        <dbReference type="EMBL" id="RFS47636.1"/>
    </source>
</evidence>
<dbReference type="Proteomes" id="UP000262621">
    <property type="component" value="Unassembled WGS sequence"/>
</dbReference>
<keyword evidence="2" id="KW-1185">Reference proteome</keyword>
<protein>
    <submittedName>
        <fullName evidence="1">Uncharacterized protein</fullName>
    </submittedName>
</protein>
<name>A0A372G4E4_9ACTN</name>